<gene>
    <name evidence="2" type="ORF">ElP_34530</name>
</gene>
<keyword evidence="3" id="KW-1185">Reference proteome</keyword>
<dbReference type="Proteomes" id="UP000317835">
    <property type="component" value="Chromosome"/>
</dbReference>
<dbReference type="KEGG" id="tpla:ElP_34530"/>
<evidence type="ECO:0000259" key="1">
    <source>
        <dbReference type="Pfam" id="PF03551"/>
    </source>
</evidence>
<sequence length="114" mass="12399">MPADDLLGTFEQLVLLALLRLGEDAYGMTVRREIEQQAGRSASLGAVYATLDRLEAKGYVSSRSGDPTVERRGRAKRFFKVEPPGLEALRHTLQVIERMREGLGGAGQPIGGMA</sequence>
<dbReference type="PANTHER" id="PTHR33169">
    <property type="entry name" value="PADR-FAMILY TRANSCRIPTIONAL REGULATOR"/>
    <property type="match status" value="1"/>
</dbReference>
<organism evidence="2 3">
    <name type="scientific">Tautonia plasticadhaerens</name>
    <dbReference type="NCBI Taxonomy" id="2527974"/>
    <lineage>
        <taxon>Bacteria</taxon>
        <taxon>Pseudomonadati</taxon>
        <taxon>Planctomycetota</taxon>
        <taxon>Planctomycetia</taxon>
        <taxon>Isosphaerales</taxon>
        <taxon>Isosphaeraceae</taxon>
        <taxon>Tautonia</taxon>
    </lineage>
</organism>
<dbReference type="InterPro" id="IPR036388">
    <property type="entry name" value="WH-like_DNA-bd_sf"/>
</dbReference>
<dbReference type="RefSeq" id="WP_145271217.1">
    <property type="nucleotide sequence ID" value="NZ_CP036426.1"/>
</dbReference>
<dbReference type="Gene3D" id="1.10.10.10">
    <property type="entry name" value="Winged helix-like DNA-binding domain superfamily/Winged helix DNA-binding domain"/>
    <property type="match status" value="1"/>
</dbReference>
<evidence type="ECO:0000313" key="2">
    <source>
        <dbReference type="EMBL" id="QDV35550.1"/>
    </source>
</evidence>
<dbReference type="InterPro" id="IPR005149">
    <property type="entry name" value="Tscrpt_reg_PadR_N"/>
</dbReference>
<accession>A0A518H3X3</accession>
<dbReference type="InterPro" id="IPR052509">
    <property type="entry name" value="Metal_resp_DNA-bind_regulator"/>
</dbReference>
<name>A0A518H3X3_9BACT</name>
<dbReference type="PANTHER" id="PTHR33169:SF14">
    <property type="entry name" value="TRANSCRIPTIONAL REGULATOR RV3488"/>
    <property type="match status" value="1"/>
</dbReference>
<protein>
    <submittedName>
        <fullName evidence="2">Transcriptional regulator PadR-like family protein</fullName>
    </submittedName>
</protein>
<dbReference type="InterPro" id="IPR036390">
    <property type="entry name" value="WH_DNA-bd_sf"/>
</dbReference>
<evidence type="ECO:0000313" key="3">
    <source>
        <dbReference type="Proteomes" id="UP000317835"/>
    </source>
</evidence>
<dbReference type="AlphaFoldDB" id="A0A518H3X3"/>
<reference evidence="2 3" key="1">
    <citation type="submission" date="2019-02" db="EMBL/GenBank/DDBJ databases">
        <title>Deep-cultivation of Planctomycetes and their phenomic and genomic characterization uncovers novel biology.</title>
        <authorList>
            <person name="Wiegand S."/>
            <person name="Jogler M."/>
            <person name="Boedeker C."/>
            <person name="Pinto D."/>
            <person name="Vollmers J."/>
            <person name="Rivas-Marin E."/>
            <person name="Kohn T."/>
            <person name="Peeters S.H."/>
            <person name="Heuer A."/>
            <person name="Rast P."/>
            <person name="Oberbeckmann S."/>
            <person name="Bunk B."/>
            <person name="Jeske O."/>
            <person name="Meyerdierks A."/>
            <person name="Storesund J.E."/>
            <person name="Kallscheuer N."/>
            <person name="Luecker S."/>
            <person name="Lage O.M."/>
            <person name="Pohl T."/>
            <person name="Merkel B.J."/>
            <person name="Hornburger P."/>
            <person name="Mueller R.-W."/>
            <person name="Bruemmer F."/>
            <person name="Labrenz M."/>
            <person name="Spormann A.M."/>
            <person name="Op den Camp H."/>
            <person name="Overmann J."/>
            <person name="Amann R."/>
            <person name="Jetten M.S.M."/>
            <person name="Mascher T."/>
            <person name="Medema M.H."/>
            <person name="Devos D.P."/>
            <person name="Kaster A.-K."/>
            <person name="Ovreas L."/>
            <person name="Rohde M."/>
            <person name="Galperin M.Y."/>
            <person name="Jogler C."/>
        </authorList>
    </citation>
    <scope>NUCLEOTIDE SEQUENCE [LARGE SCALE GENOMIC DNA]</scope>
    <source>
        <strain evidence="2 3">ElP</strain>
    </source>
</reference>
<feature type="domain" description="Transcription regulator PadR N-terminal" evidence="1">
    <location>
        <begin position="15"/>
        <end position="90"/>
    </location>
</feature>
<dbReference type="SUPFAM" id="SSF46785">
    <property type="entry name" value="Winged helix' DNA-binding domain"/>
    <property type="match status" value="1"/>
</dbReference>
<dbReference type="EMBL" id="CP036426">
    <property type="protein sequence ID" value="QDV35550.1"/>
    <property type="molecule type" value="Genomic_DNA"/>
</dbReference>
<dbReference type="OrthoDB" id="120743at2"/>
<dbReference type="Pfam" id="PF03551">
    <property type="entry name" value="PadR"/>
    <property type="match status" value="1"/>
</dbReference>
<proteinExistence type="predicted"/>